<dbReference type="Proteomes" id="UP000003560">
    <property type="component" value="Unassembled WGS sequence"/>
</dbReference>
<dbReference type="HOGENOM" id="CLU_2000012_0_0_11"/>
<dbReference type="RefSeq" id="WP_006719606.1">
    <property type="nucleotide sequence ID" value="NZ_CP085935.1"/>
</dbReference>
<dbReference type="EMBL" id="ABXJ01000011">
    <property type="protein sequence ID" value="EEA91654.1"/>
    <property type="molecule type" value="Genomic_DNA"/>
</dbReference>
<sequence length="124" mass="13163">MMRKVCGIVFLAALVLLILAHNIPGIDSPFALIAVAIVADVSLIAGVPLFDRVSLGMGAFVLAGALSMIVADVVPHVVIMAVQLAWLAYWYTKVHKAKETENTRYGLAMLAVANVTCFASLLVP</sequence>
<dbReference type="GeneID" id="98002528"/>
<feature type="transmembrane region" description="Helical" evidence="1">
    <location>
        <begin position="105"/>
        <end position="123"/>
    </location>
</feature>
<keyword evidence="1" id="KW-1133">Transmembrane helix</keyword>
<reference evidence="2 3" key="1">
    <citation type="submission" date="2008-10" db="EMBL/GenBank/DDBJ databases">
        <title>Draft genome sequence of Collinsella stercoris (DSM 13279).</title>
        <authorList>
            <person name="Sudarsanam P."/>
            <person name="Ley R."/>
            <person name="Guruge J."/>
            <person name="Turnbaugh P.J."/>
            <person name="Mahowald M."/>
            <person name="Liep D."/>
            <person name="Gordon J."/>
        </authorList>
    </citation>
    <scope>NUCLEOTIDE SEQUENCE [LARGE SCALE GENOMIC DNA]</scope>
    <source>
        <strain evidence="2 3">DSM 13279</strain>
    </source>
</reference>
<name>B6G7U1_9ACTN</name>
<organism evidence="2 3">
    <name type="scientific">Collinsella stercoris DSM 13279</name>
    <dbReference type="NCBI Taxonomy" id="445975"/>
    <lineage>
        <taxon>Bacteria</taxon>
        <taxon>Bacillati</taxon>
        <taxon>Actinomycetota</taxon>
        <taxon>Coriobacteriia</taxon>
        <taxon>Coriobacteriales</taxon>
        <taxon>Coriobacteriaceae</taxon>
        <taxon>Collinsella</taxon>
    </lineage>
</organism>
<feature type="transmembrane region" description="Helical" evidence="1">
    <location>
        <begin position="30"/>
        <end position="50"/>
    </location>
</feature>
<accession>B6G7U1</accession>
<proteinExistence type="predicted"/>
<protein>
    <submittedName>
        <fullName evidence="2">Uncharacterized protein</fullName>
    </submittedName>
</protein>
<comment type="caution">
    <text evidence="2">The sequence shown here is derived from an EMBL/GenBank/DDBJ whole genome shotgun (WGS) entry which is preliminary data.</text>
</comment>
<keyword evidence="3" id="KW-1185">Reference proteome</keyword>
<feature type="transmembrane region" description="Helical" evidence="1">
    <location>
        <begin position="57"/>
        <end position="85"/>
    </location>
</feature>
<evidence type="ECO:0000313" key="2">
    <source>
        <dbReference type="EMBL" id="EEA91654.1"/>
    </source>
</evidence>
<keyword evidence="1" id="KW-0472">Membrane</keyword>
<reference evidence="2 3" key="2">
    <citation type="submission" date="2008-10" db="EMBL/GenBank/DDBJ databases">
        <authorList>
            <person name="Fulton L."/>
            <person name="Clifton S."/>
            <person name="Fulton B."/>
            <person name="Xu J."/>
            <person name="Minx P."/>
            <person name="Pepin K.H."/>
            <person name="Johnson M."/>
            <person name="Thiruvilangam P."/>
            <person name="Bhonagiri V."/>
            <person name="Nash W.E."/>
            <person name="Mardis E.R."/>
            <person name="Wilson R.K."/>
        </authorList>
    </citation>
    <scope>NUCLEOTIDE SEQUENCE [LARGE SCALE GENOMIC DNA]</scope>
    <source>
        <strain evidence="2 3">DSM 13279</strain>
    </source>
</reference>
<dbReference type="AlphaFoldDB" id="B6G7U1"/>
<evidence type="ECO:0000256" key="1">
    <source>
        <dbReference type="SAM" id="Phobius"/>
    </source>
</evidence>
<evidence type="ECO:0000313" key="3">
    <source>
        <dbReference type="Proteomes" id="UP000003560"/>
    </source>
</evidence>
<gene>
    <name evidence="2" type="ORF">COLSTE_00132</name>
</gene>
<keyword evidence="1" id="KW-0812">Transmembrane</keyword>